<dbReference type="Pfam" id="PF12401">
    <property type="entry name" value="FhaA_N"/>
    <property type="match status" value="1"/>
</dbReference>
<evidence type="ECO:0000313" key="3">
    <source>
        <dbReference type="Proteomes" id="UP000325529"/>
    </source>
</evidence>
<dbReference type="Gene3D" id="3.30.2320.60">
    <property type="entry name" value="FhaA, phosphopeptide-binding domain (DUF3662)"/>
    <property type="match status" value="1"/>
</dbReference>
<accession>A0A5J6G564</accession>
<feature type="domain" description="FhaA N-terminal" evidence="1">
    <location>
        <begin position="23"/>
        <end position="136"/>
    </location>
</feature>
<dbReference type="RefSeq" id="WP_079043527.1">
    <property type="nucleotide sequence ID" value="NZ_LIQU01000149.1"/>
</dbReference>
<gene>
    <name evidence="2" type="ORF">CP970_07630</name>
</gene>
<dbReference type="InterPro" id="IPR022128">
    <property type="entry name" value="FhaA_N"/>
</dbReference>
<reference evidence="2 3" key="1">
    <citation type="submission" date="2017-09" db="EMBL/GenBank/DDBJ databases">
        <authorList>
            <person name="Lee N."/>
            <person name="Cho B.-K."/>
        </authorList>
    </citation>
    <scope>NUCLEOTIDE SEQUENCE [LARGE SCALE GENOMIC DNA]</scope>
    <source>
        <strain evidence="2 3">ATCC 12853</strain>
    </source>
</reference>
<dbReference type="Proteomes" id="UP000325529">
    <property type="component" value="Chromosome"/>
</dbReference>
<proteinExistence type="predicted"/>
<name>A0A5J6G564_STRKN</name>
<dbReference type="EMBL" id="CP023699">
    <property type="protein sequence ID" value="QEU90790.1"/>
    <property type="molecule type" value="Genomic_DNA"/>
</dbReference>
<protein>
    <submittedName>
        <fullName evidence="2">DUF2662 domain-containing protein</fullName>
    </submittedName>
</protein>
<sequence length="145" mass="16116">MTITRLGPPAPAHAGQQRRMTFLAGFERRMDAWTSALWSKMIPPPRHPLEVVGILHRACDDHALILDRQRTVVPNAFAIELPPESHQQLTADGANVGGYLALQVRRYAAEQGYTFTGPVAVQLTASRDTRVGRVRVHSRIAPHRP</sequence>
<organism evidence="2 3">
    <name type="scientific">Streptomyces kanamyceticus</name>
    <dbReference type="NCBI Taxonomy" id="1967"/>
    <lineage>
        <taxon>Bacteria</taxon>
        <taxon>Bacillati</taxon>
        <taxon>Actinomycetota</taxon>
        <taxon>Actinomycetes</taxon>
        <taxon>Kitasatosporales</taxon>
        <taxon>Streptomycetaceae</taxon>
        <taxon>Streptomyces</taxon>
    </lineage>
</organism>
<keyword evidence="3" id="KW-1185">Reference proteome</keyword>
<dbReference type="KEGG" id="ska:CP970_07630"/>
<dbReference type="AlphaFoldDB" id="A0A5J6G564"/>
<dbReference type="InterPro" id="IPR042287">
    <property type="entry name" value="FhaA_N_sf"/>
</dbReference>
<evidence type="ECO:0000313" key="2">
    <source>
        <dbReference type="EMBL" id="QEU90790.1"/>
    </source>
</evidence>
<evidence type="ECO:0000259" key="1">
    <source>
        <dbReference type="Pfam" id="PF12401"/>
    </source>
</evidence>